<protein>
    <submittedName>
        <fullName evidence="6">Arylsulfatase</fullName>
    </submittedName>
</protein>
<dbReference type="InterPro" id="IPR017850">
    <property type="entry name" value="Alkaline_phosphatase_core_sf"/>
</dbReference>
<dbReference type="Proteomes" id="UP000316747">
    <property type="component" value="Unassembled WGS sequence"/>
</dbReference>
<dbReference type="InterPro" id="IPR024607">
    <property type="entry name" value="Sulfatase_CS"/>
</dbReference>
<evidence type="ECO:0000259" key="5">
    <source>
        <dbReference type="Pfam" id="PF00884"/>
    </source>
</evidence>
<reference evidence="6 7" key="1">
    <citation type="submission" date="2019-06" db="EMBL/GenBank/DDBJ databases">
        <title>Genome sequencing of plant associated microbes to promote plant fitness in Sorghum bicolor and Oryza sativa.</title>
        <authorList>
            <person name="Coleman-Derr D."/>
        </authorList>
    </citation>
    <scope>NUCLEOTIDE SEQUENCE [LARGE SCALE GENOMIC DNA]</scope>
    <source>
        <strain evidence="6 7">KV-663</strain>
    </source>
</reference>
<comment type="similarity">
    <text evidence="1">Belongs to the sulfatase family.</text>
</comment>
<proteinExistence type="inferred from homology"/>
<comment type="caution">
    <text evidence="6">The sequence shown here is derived from an EMBL/GenBank/DDBJ whole genome shotgun (WGS) entry which is preliminary data.</text>
</comment>
<dbReference type="OrthoDB" id="9777306at2"/>
<evidence type="ECO:0000256" key="4">
    <source>
        <dbReference type="ARBA" id="ARBA00022837"/>
    </source>
</evidence>
<evidence type="ECO:0000256" key="1">
    <source>
        <dbReference type="ARBA" id="ARBA00008779"/>
    </source>
</evidence>
<dbReference type="RefSeq" id="WP_141844886.1">
    <property type="nucleotide sequence ID" value="NZ_VFPM01000002.1"/>
</dbReference>
<dbReference type="GO" id="GO:0046872">
    <property type="term" value="F:metal ion binding"/>
    <property type="evidence" value="ECO:0007669"/>
    <property type="project" value="UniProtKB-KW"/>
</dbReference>
<dbReference type="Gene3D" id="3.40.720.10">
    <property type="entry name" value="Alkaline Phosphatase, subunit A"/>
    <property type="match status" value="1"/>
</dbReference>
<dbReference type="PANTHER" id="PTHR42693">
    <property type="entry name" value="ARYLSULFATASE FAMILY MEMBER"/>
    <property type="match status" value="1"/>
</dbReference>
<dbReference type="InterPro" id="IPR050738">
    <property type="entry name" value="Sulfatase"/>
</dbReference>
<feature type="domain" description="Sulfatase N-terminal" evidence="5">
    <location>
        <begin position="33"/>
        <end position="461"/>
    </location>
</feature>
<dbReference type="SUPFAM" id="SSF53649">
    <property type="entry name" value="Alkaline phosphatase-like"/>
    <property type="match status" value="1"/>
</dbReference>
<dbReference type="AlphaFoldDB" id="A0A543HXA5"/>
<sequence length="781" mass="87152">MSKQFNGVINIDIQNSTPDWTSYAQPVPPEGAPSVMYVVLDDVGFSALEPFGGTIETPNINRIVKRGLRYTNFHTTALCSPTRSCLLTGRNHTTNGMACIAEASSGFPNANGHIPMETAMASEILGEQGWSTFMVGKWHLCAEDEENLASRRQGWPSGRGFDRWYGFLGAETNQWYPDLVHDNHMVDPPKTPEDGYHFSVDITDKALEFIRDMKAVAPDKPFFLYYSFGAGHAPHQVPKEWADKYKGKFDMGYEAYREIVFENQKKMGIIPEHAELSPINPYGDLKGPKGQEWPYADTVLPWDGLKEDEKKLFCRMAEVYAGFVSHADDQLGRMLDYLEDSGQLDNTLIIVVSDNGASGEGGPTGSVNENKFFNSIPDSLEDNLKYLDVLGSTLTYNHYPTGWAWAFNTPNKLWKRYANYQGGTADPMIVSWPAQIKNPGLRTQYQHAIDIVPTIYDCLGVELPDSYRGAKQVPLEGKSFRGTFDDEKAPGRETQFYSMLGTRGIYHKGWKAASVTPAMPDAWAEFATQRWELFDTDKDPSECHDLADQHPDKLQELIALWWSEAGKYNALPLESRKAVDILTTWRPQVSKPRDQYTYYPGCAEVPEAVAVNIRNRDYRITAEVTIEADEGVGGVLFAHGCRFGGHALYVKDGKLKYDYNYVGETDQYVESTKELPTGRCRLSASFVKDDSDAIPTTGTLSLYINTEKVGEAKIKTQPGKFSLAGEGLNVGMDRGEPVTADYPGTAPWPFTGGTIHKVVVNVSGDPWVDREKEVQAAFARD</sequence>
<dbReference type="Pfam" id="PF00884">
    <property type="entry name" value="Sulfatase"/>
    <property type="match status" value="1"/>
</dbReference>
<keyword evidence="2" id="KW-0479">Metal-binding</keyword>
<keyword evidence="3" id="KW-0378">Hydrolase</keyword>
<dbReference type="InterPro" id="IPR000917">
    <property type="entry name" value="Sulfatase_N"/>
</dbReference>
<dbReference type="EMBL" id="VFPM01000002">
    <property type="protein sequence ID" value="TQM62865.1"/>
    <property type="molecule type" value="Genomic_DNA"/>
</dbReference>
<organism evidence="6 7">
    <name type="scientific">Humibacillus xanthopallidus</name>
    <dbReference type="NCBI Taxonomy" id="412689"/>
    <lineage>
        <taxon>Bacteria</taxon>
        <taxon>Bacillati</taxon>
        <taxon>Actinomycetota</taxon>
        <taxon>Actinomycetes</taxon>
        <taxon>Micrococcales</taxon>
        <taxon>Intrasporangiaceae</taxon>
        <taxon>Humibacillus</taxon>
    </lineage>
</organism>
<dbReference type="Gene3D" id="3.30.1120.10">
    <property type="match status" value="1"/>
</dbReference>
<evidence type="ECO:0000313" key="6">
    <source>
        <dbReference type="EMBL" id="TQM62865.1"/>
    </source>
</evidence>
<dbReference type="CDD" id="cd16025">
    <property type="entry name" value="PAS_like"/>
    <property type="match status" value="1"/>
</dbReference>
<evidence type="ECO:0000256" key="3">
    <source>
        <dbReference type="ARBA" id="ARBA00022801"/>
    </source>
</evidence>
<evidence type="ECO:0000256" key="2">
    <source>
        <dbReference type="ARBA" id="ARBA00022723"/>
    </source>
</evidence>
<evidence type="ECO:0000313" key="7">
    <source>
        <dbReference type="Proteomes" id="UP000316747"/>
    </source>
</evidence>
<dbReference type="GO" id="GO:0016787">
    <property type="term" value="F:hydrolase activity"/>
    <property type="evidence" value="ECO:0007669"/>
    <property type="project" value="UniProtKB-KW"/>
</dbReference>
<dbReference type="PROSITE" id="PS00523">
    <property type="entry name" value="SULFATASE_1"/>
    <property type="match status" value="1"/>
</dbReference>
<gene>
    <name evidence="6" type="ORF">FBY41_2909</name>
</gene>
<keyword evidence="7" id="KW-1185">Reference proteome</keyword>
<name>A0A543HXA5_9MICO</name>
<accession>A0A543HXA5</accession>
<dbReference type="PANTHER" id="PTHR42693:SF43">
    <property type="entry name" value="BLL2667 PROTEIN"/>
    <property type="match status" value="1"/>
</dbReference>
<keyword evidence="4" id="KW-0106">Calcium</keyword>